<feature type="coiled-coil region" evidence="1">
    <location>
        <begin position="653"/>
        <end position="680"/>
    </location>
</feature>
<reference evidence="4 5" key="1">
    <citation type="submission" date="2018-02" db="EMBL/GenBank/DDBJ databases">
        <title>Genome sequence of the basidiomycete white-rot fungus Phlebia centrifuga.</title>
        <authorList>
            <person name="Granchi Z."/>
            <person name="Peng M."/>
            <person name="de Vries R.P."/>
            <person name="Hilden K."/>
            <person name="Makela M.R."/>
            <person name="Grigoriev I."/>
            <person name="Riley R."/>
        </authorList>
    </citation>
    <scope>NUCLEOTIDE SEQUENCE [LARGE SCALE GENOMIC DNA]</scope>
    <source>
        <strain evidence="4 5">FBCC195</strain>
    </source>
</reference>
<sequence length="791" mass="87590">MSGVLKVIRTIVMAAALSAFVVSGCMAILLTAILVINVWLILAGPRFPVVVRSIALHALKPRNPLDPEILLSYAGLVLLLSSWFCPEKVSKYPTDTFIHLECEVTQKTHTIALQAGQLMRQSRCIQLQVAASRKREAIVARSRHRLVACKISSRRLRALVKQNILRLLEEKERRCINDLTRDQEARELHDMNIDLHAQHDELKMIHIDREVAHQEEVVALVDENGMLSIKLQEVEDHAEQQAAKVDRLEIDLHSAHLATHAVTGQLQGSLDAAILAGQQARAVHASEIAVLQDVLTTRDEEHDTLLRSHEDLLTDYSSATTHISSLKTGLSDAHEDLASLQLTYNSTTSAAHYTQQILEGDLADAQGLIVSLEADLVERDNAFGRLESSYLNLQELQLELTDELECTKIELVEVKEQADSELRTQLAGQQENHVLSLGQMQAQLDANELKLQASEAQTASLELRISTLQAELSSEQSAHKASEADRIQLKKAIEDLETRKAEYKSICKVLKADKESLTEKLSSATTDKDRFEGELYDQVELTWKAESALAKEKEFCTTIQSVCNQEVKTSKESEKELKISQQAFVGKLRDLEAKLEVQRMAYEVQEKSHTQSLAEARSEIKELRRARIQDAHQYEDICASSNRSGSDVVDARLQSANTLIANQRAQIVDLEQSLELLMDDKNNGKAVLRAELDEEIATRKRVEHALHLLRASMFHGNDSEAGSCPPTPSLMNSPGGSSGFASPLLETPLLTPITEGSLTSSMACVPLDLVDSPTFRNISAAPSGIGLGLTF</sequence>
<gene>
    <name evidence="4" type="ORF">PHLCEN_2v12951</name>
</gene>
<organism evidence="4 5">
    <name type="scientific">Hermanssonia centrifuga</name>
    <dbReference type="NCBI Taxonomy" id="98765"/>
    <lineage>
        <taxon>Eukaryota</taxon>
        <taxon>Fungi</taxon>
        <taxon>Dikarya</taxon>
        <taxon>Basidiomycota</taxon>
        <taxon>Agaricomycotina</taxon>
        <taxon>Agaricomycetes</taxon>
        <taxon>Polyporales</taxon>
        <taxon>Meruliaceae</taxon>
        <taxon>Hermanssonia</taxon>
    </lineage>
</organism>
<feature type="coiled-coil region" evidence="1">
    <location>
        <begin position="588"/>
        <end position="626"/>
    </location>
</feature>
<feature type="coiled-coil region" evidence="1">
    <location>
        <begin position="437"/>
        <end position="534"/>
    </location>
</feature>
<dbReference type="AlphaFoldDB" id="A0A2R6NFE9"/>
<name>A0A2R6NFE9_9APHY</name>
<dbReference type="Proteomes" id="UP000186601">
    <property type="component" value="Unassembled WGS sequence"/>
</dbReference>
<dbReference type="EMBL" id="MLYV02001294">
    <property type="protein sequence ID" value="PSR71105.1"/>
    <property type="molecule type" value="Genomic_DNA"/>
</dbReference>
<evidence type="ECO:0000313" key="4">
    <source>
        <dbReference type="EMBL" id="PSR71105.1"/>
    </source>
</evidence>
<evidence type="ECO:0000256" key="3">
    <source>
        <dbReference type="SAM" id="Phobius"/>
    </source>
</evidence>
<accession>A0A2R6NFE9</accession>
<feature type="region of interest" description="Disordered" evidence="2">
    <location>
        <begin position="719"/>
        <end position="738"/>
    </location>
</feature>
<dbReference type="PROSITE" id="PS51257">
    <property type="entry name" value="PROKAR_LIPOPROTEIN"/>
    <property type="match status" value="1"/>
</dbReference>
<keyword evidence="3" id="KW-1133">Transmembrane helix</keyword>
<comment type="caution">
    <text evidence="4">The sequence shown here is derived from an EMBL/GenBank/DDBJ whole genome shotgun (WGS) entry which is preliminary data.</text>
</comment>
<evidence type="ECO:0000313" key="5">
    <source>
        <dbReference type="Proteomes" id="UP000186601"/>
    </source>
</evidence>
<keyword evidence="1" id="KW-0175">Coiled coil</keyword>
<proteinExistence type="predicted"/>
<keyword evidence="3" id="KW-0472">Membrane</keyword>
<protein>
    <submittedName>
        <fullName evidence="4">Uncharacterized protein</fullName>
    </submittedName>
</protein>
<keyword evidence="3" id="KW-0812">Transmembrane</keyword>
<keyword evidence="5" id="KW-1185">Reference proteome</keyword>
<evidence type="ECO:0000256" key="1">
    <source>
        <dbReference type="SAM" id="Coils"/>
    </source>
</evidence>
<evidence type="ECO:0000256" key="2">
    <source>
        <dbReference type="SAM" id="MobiDB-lite"/>
    </source>
</evidence>
<feature type="transmembrane region" description="Helical" evidence="3">
    <location>
        <begin position="12"/>
        <end position="42"/>
    </location>
</feature>